<gene>
    <name evidence="1" type="ORF">S12H4_53267</name>
</gene>
<proteinExistence type="predicted"/>
<organism evidence="1">
    <name type="scientific">marine sediment metagenome</name>
    <dbReference type="NCBI Taxonomy" id="412755"/>
    <lineage>
        <taxon>unclassified sequences</taxon>
        <taxon>metagenomes</taxon>
        <taxon>ecological metagenomes</taxon>
    </lineage>
</organism>
<sequence length="43" mass="4864">MMRAQLALAKGYLFGSANSYHHESRGRALDNLRREDGCQRRAG</sequence>
<comment type="caution">
    <text evidence="1">The sequence shown here is derived from an EMBL/GenBank/DDBJ whole genome shotgun (WGS) entry which is preliminary data.</text>
</comment>
<accession>X1TBK5</accession>
<feature type="non-terminal residue" evidence="1">
    <location>
        <position position="43"/>
    </location>
</feature>
<name>X1TBK5_9ZZZZ</name>
<dbReference type="EMBL" id="BARW01033890">
    <property type="protein sequence ID" value="GAJ02718.1"/>
    <property type="molecule type" value="Genomic_DNA"/>
</dbReference>
<dbReference type="AlphaFoldDB" id="X1TBK5"/>
<evidence type="ECO:0000313" key="1">
    <source>
        <dbReference type="EMBL" id="GAJ02718.1"/>
    </source>
</evidence>
<reference evidence="1" key="1">
    <citation type="journal article" date="2014" name="Front. Microbiol.">
        <title>High frequency of phylogenetically diverse reductive dehalogenase-homologous genes in deep subseafloor sedimentary metagenomes.</title>
        <authorList>
            <person name="Kawai M."/>
            <person name="Futagami T."/>
            <person name="Toyoda A."/>
            <person name="Takaki Y."/>
            <person name="Nishi S."/>
            <person name="Hori S."/>
            <person name="Arai W."/>
            <person name="Tsubouchi T."/>
            <person name="Morono Y."/>
            <person name="Uchiyama I."/>
            <person name="Ito T."/>
            <person name="Fujiyama A."/>
            <person name="Inagaki F."/>
            <person name="Takami H."/>
        </authorList>
    </citation>
    <scope>NUCLEOTIDE SEQUENCE</scope>
    <source>
        <strain evidence="1">Expedition CK06-06</strain>
    </source>
</reference>
<protein>
    <submittedName>
        <fullName evidence="1">Uncharacterized protein</fullName>
    </submittedName>
</protein>